<protein>
    <recommendedName>
        <fullName evidence="5">Lipoprotein</fullName>
    </recommendedName>
</protein>
<name>A0ABY1M0B7_9BACL</name>
<evidence type="ECO:0008006" key="5">
    <source>
        <dbReference type="Google" id="ProtNLM"/>
    </source>
</evidence>
<dbReference type="EMBL" id="FXAE01000037">
    <property type="protein sequence ID" value="SMF46002.1"/>
    <property type="molecule type" value="Genomic_DNA"/>
</dbReference>
<accession>A0ABY1M0B7</accession>
<dbReference type="PROSITE" id="PS51257">
    <property type="entry name" value="PROKAR_LIPOPROTEIN"/>
    <property type="match status" value="1"/>
</dbReference>
<gene>
    <name evidence="3" type="ORF">SAMN02744124_03198</name>
</gene>
<feature type="region of interest" description="Disordered" evidence="1">
    <location>
        <begin position="29"/>
        <end position="65"/>
    </location>
</feature>
<reference evidence="3 4" key="1">
    <citation type="submission" date="2017-04" db="EMBL/GenBank/DDBJ databases">
        <authorList>
            <person name="Varghese N."/>
            <person name="Submissions S."/>
        </authorList>
    </citation>
    <scope>NUCLEOTIDE SEQUENCE [LARGE SCALE GENOMIC DNA]</scope>
    <source>
        <strain evidence="3 4">J12</strain>
    </source>
</reference>
<keyword evidence="4" id="KW-1185">Reference proteome</keyword>
<proteinExistence type="predicted"/>
<feature type="signal peptide" evidence="2">
    <location>
        <begin position="1"/>
        <end position="17"/>
    </location>
</feature>
<dbReference type="Proteomes" id="UP000192939">
    <property type="component" value="Unassembled WGS sequence"/>
</dbReference>
<dbReference type="RefSeq" id="WP_085279403.1">
    <property type="nucleotide sequence ID" value="NZ_FXAE01000037.1"/>
</dbReference>
<evidence type="ECO:0000313" key="4">
    <source>
        <dbReference type="Proteomes" id="UP000192939"/>
    </source>
</evidence>
<feature type="chain" id="PRO_5046524478" description="Lipoprotein" evidence="2">
    <location>
        <begin position="18"/>
        <end position="94"/>
    </location>
</feature>
<evidence type="ECO:0000256" key="2">
    <source>
        <dbReference type="SAM" id="SignalP"/>
    </source>
</evidence>
<evidence type="ECO:0000256" key="1">
    <source>
        <dbReference type="SAM" id="MobiDB-lite"/>
    </source>
</evidence>
<keyword evidence="2" id="KW-0732">Signal</keyword>
<sequence length="94" mass="10384">MKKIGLILMLGAMLTLAACGAKNNDMNKENMMNDGANASTEMNNSSGSGEMNQEMMGEEMKESDMDQDMMGDEMKDKEMMDNEMMDDMGSEMGK</sequence>
<organism evidence="3 4">
    <name type="scientific">Paenibacillus barengoltzii J12</name>
    <dbReference type="NCBI Taxonomy" id="935846"/>
    <lineage>
        <taxon>Bacteria</taxon>
        <taxon>Bacillati</taxon>
        <taxon>Bacillota</taxon>
        <taxon>Bacilli</taxon>
        <taxon>Bacillales</taxon>
        <taxon>Paenibacillaceae</taxon>
        <taxon>Paenibacillus</taxon>
    </lineage>
</organism>
<comment type="caution">
    <text evidence="3">The sequence shown here is derived from an EMBL/GenBank/DDBJ whole genome shotgun (WGS) entry which is preliminary data.</text>
</comment>
<feature type="compositionally biased region" description="Low complexity" evidence="1">
    <location>
        <begin position="45"/>
        <end position="55"/>
    </location>
</feature>
<evidence type="ECO:0000313" key="3">
    <source>
        <dbReference type="EMBL" id="SMF46002.1"/>
    </source>
</evidence>